<dbReference type="GO" id="GO:0006914">
    <property type="term" value="P:autophagy"/>
    <property type="evidence" value="ECO:0007669"/>
    <property type="project" value="UniProtKB-KW"/>
</dbReference>
<dbReference type="InterPro" id="IPR004012">
    <property type="entry name" value="Run_dom"/>
</dbReference>
<keyword evidence="8" id="KW-1185">Reference proteome</keyword>
<dbReference type="InterPro" id="IPR052428">
    <property type="entry name" value="Autophagy_HostDef_Reg"/>
</dbReference>
<reference evidence="7 8" key="1">
    <citation type="submission" date="2024-05" db="EMBL/GenBank/DDBJ databases">
        <title>Genetic variation in Jamaican populations of the coffee berry borer (Hypothenemus hampei).</title>
        <authorList>
            <person name="Errbii M."/>
            <person name="Myrie A."/>
        </authorList>
    </citation>
    <scope>NUCLEOTIDE SEQUENCE [LARGE SCALE GENOMIC DNA]</scope>
    <source>
        <strain evidence="7">JA-Hopewell-2020-01-JO</strain>
        <tissue evidence="7">Whole body</tissue>
    </source>
</reference>
<keyword evidence="2" id="KW-0597">Phosphoprotein</keyword>
<dbReference type="Pfam" id="PF21054">
    <property type="entry name" value="RUBC_PIKBD"/>
    <property type="match status" value="1"/>
</dbReference>
<accession>A0ABD1EAL7</accession>
<protein>
    <recommendedName>
        <fullName evidence="6">RUN domain-containing protein</fullName>
    </recommendedName>
</protein>
<name>A0ABD1EAL7_HYPHA</name>
<dbReference type="AlphaFoldDB" id="A0ABD1EAL7"/>
<sequence length="853" mass="97764">MADSSLYQQYLQDLKSTVEGLLVAQVANVWSIYGGLNRLYFCLEKIFKHGCKNPSSDGYFFNFIQGLEWLQPDTSKAYFSLDCEYRSHVPAHLKNDKSNIWLYRSLESHSLFVKLSWLLIDDTHLHSCYETWAFLCQKQYADATLICLRAVEKNQATYLSEIDPRLFLKNVNSKHLIKHHKRSSSFPDNHFKYMSRQQKRSDLKDIPDNSPIKGNVMGKLKPWSSLPALQLDCSRKPVKKVHFQSRTTPNTPMNTRKISPSMFKIDYKSSPTPKSSLKKPNIINNTHIIEYTPPLSSEEYSSPGTSVEKPRRFLSNPLTAIDRLLPRQGEKDYSRYQPKSFIEDAGMSILPMSTGQDYFPKPLKGQSLSSYLASTQLSHSKAELDKENAHFSVSEAIIAAMEKLKCRYKDLGYLNNLLTSESDSDDQGEGLVSELKQRIRLRRGQRIIENRLLFGDNRTDTTTTVSPNSTPADSISYCTSSEEVDDLEIDEANNLKENQGLSISMASLYSDADILKKPRGVPDGSSEVATTALDILSAEGVALSLISKFNEEHLPKASDLEWLISEEEVPQALLPLPKSWPVSSDDHEGGSSTPLRGTRDWAPPRPQIVLTLLPSPSRKELMEKQKFKCAGCGMTVAAQYAKKFRYCNYLGKYFCTGCHRNQVALIPARILYKWDFHRYPVSTFSFKLLEQMYSDPLFQIFELNKDIRKFSRNLEFVRKYRQGLCYLKEYIITCRFAETVQERLERDLPSYFLTKPDEYSIDDLVNIKNGDLKTKLKFLVDICLRHTSECKLCLARGHICEICNVNEVIFPWQMRAVTRCKSCSACFHLKCWNTTCPRCERKIKRKENSNVIN</sequence>
<comment type="caution">
    <text evidence="7">The sequence shown here is derived from an EMBL/GenBank/DDBJ whole genome shotgun (WGS) entry which is preliminary data.</text>
</comment>
<evidence type="ECO:0000256" key="5">
    <source>
        <dbReference type="SAM" id="MobiDB-lite"/>
    </source>
</evidence>
<evidence type="ECO:0000313" key="7">
    <source>
        <dbReference type="EMBL" id="KAL1491693.1"/>
    </source>
</evidence>
<evidence type="ECO:0000256" key="4">
    <source>
        <dbReference type="ARBA" id="ARBA00023006"/>
    </source>
</evidence>
<dbReference type="SMART" id="SM01175">
    <property type="entry name" value="DUF4206"/>
    <property type="match status" value="1"/>
</dbReference>
<evidence type="ECO:0000256" key="2">
    <source>
        <dbReference type="ARBA" id="ARBA00022553"/>
    </source>
</evidence>
<dbReference type="GO" id="GO:0005770">
    <property type="term" value="C:late endosome"/>
    <property type="evidence" value="ECO:0007669"/>
    <property type="project" value="UniProtKB-SubCell"/>
</dbReference>
<evidence type="ECO:0000256" key="1">
    <source>
        <dbReference type="ARBA" id="ARBA00004603"/>
    </source>
</evidence>
<feature type="domain" description="RUN" evidence="6">
    <location>
        <begin position="30"/>
        <end position="161"/>
    </location>
</feature>
<dbReference type="Gene3D" id="1.20.58.900">
    <property type="match status" value="1"/>
</dbReference>
<keyword evidence="3" id="KW-0967">Endosome</keyword>
<dbReference type="Pfam" id="PF13901">
    <property type="entry name" value="RH_dom"/>
    <property type="match status" value="1"/>
</dbReference>
<evidence type="ECO:0000259" key="6">
    <source>
        <dbReference type="PROSITE" id="PS50826"/>
    </source>
</evidence>
<feature type="region of interest" description="Disordered" evidence="5">
    <location>
        <begin position="579"/>
        <end position="598"/>
    </location>
</feature>
<gene>
    <name evidence="7" type="ORF">ABEB36_012253</name>
</gene>
<dbReference type="CDD" id="cd17686">
    <property type="entry name" value="RUN_RUBCN"/>
    <property type="match status" value="1"/>
</dbReference>
<comment type="subcellular location">
    <subcellularLocation>
        <location evidence="1">Late endosome</location>
    </subcellularLocation>
</comment>
<dbReference type="PANTHER" id="PTHR45971">
    <property type="entry name" value="PHOX (PX) DOMAIN-CONTAINING PROTEIN"/>
    <property type="match status" value="1"/>
</dbReference>
<dbReference type="Proteomes" id="UP001566132">
    <property type="component" value="Unassembled WGS sequence"/>
</dbReference>
<dbReference type="InterPro" id="IPR025258">
    <property type="entry name" value="RH_dom"/>
</dbReference>
<dbReference type="InterPro" id="IPR048569">
    <property type="entry name" value="RUBC_PIKBD"/>
</dbReference>
<dbReference type="InterPro" id="IPR037213">
    <property type="entry name" value="Run_dom_sf"/>
</dbReference>
<evidence type="ECO:0000313" key="8">
    <source>
        <dbReference type="Proteomes" id="UP001566132"/>
    </source>
</evidence>
<dbReference type="PANTHER" id="PTHR45971:SF1">
    <property type="entry name" value="RUBICON, ISOFORM A"/>
    <property type="match status" value="1"/>
</dbReference>
<dbReference type="SUPFAM" id="SSF140741">
    <property type="entry name" value="RUN domain-like"/>
    <property type="match status" value="1"/>
</dbReference>
<organism evidence="7 8">
    <name type="scientific">Hypothenemus hampei</name>
    <name type="common">Coffee berry borer</name>
    <dbReference type="NCBI Taxonomy" id="57062"/>
    <lineage>
        <taxon>Eukaryota</taxon>
        <taxon>Metazoa</taxon>
        <taxon>Ecdysozoa</taxon>
        <taxon>Arthropoda</taxon>
        <taxon>Hexapoda</taxon>
        <taxon>Insecta</taxon>
        <taxon>Pterygota</taxon>
        <taxon>Neoptera</taxon>
        <taxon>Endopterygota</taxon>
        <taxon>Coleoptera</taxon>
        <taxon>Polyphaga</taxon>
        <taxon>Cucujiformia</taxon>
        <taxon>Curculionidae</taxon>
        <taxon>Scolytinae</taxon>
        <taxon>Hypothenemus</taxon>
    </lineage>
</organism>
<evidence type="ECO:0000256" key="3">
    <source>
        <dbReference type="ARBA" id="ARBA00022753"/>
    </source>
</evidence>
<proteinExistence type="predicted"/>
<keyword evidence="4" id="KW-0072">Autophagy</keyword>
<dbReference type="EMBL" id="JBDJPC010000009">
    <property type="protein sequence ID" value="KAL1491693.1"/>
    <property type="molecule type" value="Genomic_DNA"/>
</dbReference>
<dbReference type="PROSITE" id="PS50826">
    <property type="entry name" value="RUN"/>
    <property type="match status" value="1"/>
</dbReference>